<feature type="region of interest" description="Disordered" evidence="1">
    <location>
        <begin position="1771"/>
        <end position="1802"/>
    </location>
</feature>
<feature type="compositionally biased region" description="Basic and acidic residues" evidence="1">
    <location>
        <begin position="1870"/>
        <end position="1880"/>
    </location>
</feature>
<organism evidence="3 5">
    <name type="scientific">Rotaria socialis</name>
    <dbReference type="NCBI Taxonomy" id="392032"/>
    <lineage>
        <taxon>Eukaryota</taxon>
        <taxon>Metazoa</taxon>
        <taxon>Spiralia</taxon>
        <taxon>Gnathifera</taxon>
        <taxon>Rotifera</taxon>
        <taxon>Eurotatoria</taxon>
        <taxon>Bdelloidea</taxon>
        <taxon>Philodinida</taxon>
        <taxon>Philodinidae</taxon>
        <taxon>Rotaria</taxon>
    </lineage>
</organism>
<dbReference type="EMBL" id="CAJOBO010000829">
    <property type="protein sequence ID" value="CAF4296718.1"/>
    <property type="molecule type" value="Genomic_DNA"/>
</dbReference>
<name>A0A819WXE8_9BILA</name>
<feature type="compositionally biased region" description="Acidic residues" evidence="1">
    <location>
        <begin position="1855"/>
        <end position="1868"/>
    </location>
</feature>
<comment type="caution">
    <text evidence="3">The sequence shown here is derived from an EMBL/GenBank/DDBJ whole genome shotgun (WGS) entry which is preliminary data.</text>
</comment>
<dbReference type="SUPFAM" id="SSF52540">
    <property type="entry name" value="P-loop containing nucleoside triphosphate hydrolases"/>
    <property type="match status" value="1"/>
</dbReference>
<dbReference type="PANTHER" id="PTHR19871:SF14">
    <property type="entry name" value="DUF4062 DOMAIN-CONTAINING PROTEIN"/>
    <property type="match status" value="1"/>
</dbReference>
<dbReference type="InterPro" id="IPR027417">
    <property type="entry name" value="P-loop_NTPase"/>
</dbReference>
<protein>
    <recommendedName>
        <fullName evidence="2">DUF4062 domain-containing protein</fullName>
    </recommendedName>
</protein>
<feature type="region of interest" description="Disordered" evidence="1">
    <location>
        <begin position="1854"/>
        <end position="1880"/>
    </location>
</feature>
<feature type="compositionally biased region" description="Acidic residues" evidence="1">
    <location>
        <begin position="1773"/>
        <end position="1785"/>
    </location>
</feature>
<dbReference type="InterPro" id="IPR025139">
    <property type="entry name" value="DUF4062"/>
</dbReference>
<dbReference type="InterPro" id="IPR052752">
    <property type="entry name" value="NACHT-WD_repeat"/>
</dbReference>
<dbReference type="Proteomes" id="UP000663873">
    <property type="component" value="Unassembled WGS sequence"/>
</dbReference>
<evidence type="ECO:0000313" key="3">
    <source>
        <dbReference type="EMBL" id="CAF4130451.1"/>
    </source>
</evidence>
<accession>A0A819WXE8</accession>
<dbReference type="SUPFAM" id="SSF50969">
    <property type="entry name" value="YVTN repeat-like/Quinoprotein amine dehydrogenase"/>
    <property type="match status" value="1"/>
</dbReference>
<proteinExistence type="predicted"/>
<dbReference type="Gene3D" id="3.40.50.300">
    <property type="entry name" value="P-loop containing nucleotide triphosphate hydrolases"/>
    <property type="match status" value="1"/>
</dbReference>
<reference evidence="3" key="1">
    <citation type="submission" date="2021-02" db="EMBL/GenBank/DDBJ databases">
        <authorList>
            <person name="Nowell W R."/>
        </authorList>
    </citation>
    <scope>NUCLEOTIDE SEQUENCE</scope>
</reference>
<sequence>MEPSYHVDVLRGRCQELPEVRSKVVRVFVSSTFSDTLAERDSLIDTVFPKLKTYCREKYGLEFQYSDMRWGIQSESADNHGEVETCLNEIKMCQKYSVATNFVVLLSHRYGSRPTPATIHASLFEQLHQIVSSDPYLNDDAELLSQWYQKDTNCVPAAYVLRPTSTLLPNIKSNDSHERKQASKEWTKINDRIRTCLRQAATKSLEQGQISAGDYDDFFISVTEKEIVNGILSASNVNQRTLCFLREIEDIQSHLSDSKASKFIDVNSSNDDEPIIDQEAEQLLTRLKYTRIPNALQSNNIFSYKVHWTPKGINRHDHAEYIAKFNEDFYNAIIQQIDSCVKSRIMIVSDPLHHEILEHAIQCKTYVAKFHGRTDVLNKLEKHIKNDNENRPCAVYGASGCGKTSVIAKAATEALKWWSDRSVSVILRFLGTTPSSSTVYKTILSISHHICKLYNLSMQIYPDVQQLRHQLANDLLIRIPDDEYLIILLDSIDQLETDAYDCQWLPGLYPHNVKCIVSTLPDHGNILLNLKSIMNYNPTSPQDTEDILIHVPAFEASTVDLVYNDWLAMKKRSLSDEQRSFIRDLMKEQTAILPLYMKLMFDIISTWHSYDSIDVELKRLKTVDDCIRYLFNRLKVIHNAILFQRAICYMTACRNGISQNELEDVLSLDDDVLISVFEHYIPPIRRIPGILWTRIRNDLDEYITEKEVDDSSVIYWYHRRFIEVANAQYISKMSSNERTAVFENMVDLYKETWKGKNKPFKIYDPKLVRKYNLDGSNGEIQANRFTTSQPTEFIDANGRVQFNKRKLNELPQFLGQLTTNLSIPIAADEVFFNYSFMRAKVVCSTFNDILNDFQTFKNASAYRLSPEVIATKKELDILSMLYLIVGAQIQEYPENYPFEISVRLLALFSIKPHVTNLIKQLDEQSVRHFSLIVPYCQLQPPGSGLIFSMNRHTTSIVDMDFTDDQMVLISLSDRIVVIDMQATKTVLDINLPTLDEPYLNSTTLPDIYQFYDSDEVEKDTSSNDKNDEYKKYLFLVNSLHHIYLVSAQENIKFERSSSVGYATAEVLHRKRALCIIAEINGNYIECWDVARNRLFDRIDFPMSKIRNVLCIKTYSMIVTVLQDGIIHIHSVMDWKKSSFVYRGSIQGGPHLGLVVADGEMLIITFDATVPIDFAIVDLKQFHSSEQVLSDSHVLKTLMAFDPPIGPKPIKSIILPDKEAQSKIDSHANFPLFICKTNDCLFVVHKCNQKYISYVRINGRFDIVSTHAKNPHTIYTSRGGTIELHKWACGDIDDDSKKNNHKYQLYVSIDISASPVTSIKASAENEFDHLDRTDISSFRRRIEAWTSRNQNDSKIISSLFLCSMENGVIQAYFAKQARDAYKSMPSFPRTNEVIRTVQLFQKTAITLDGSKRELTTWSYQHATSIESTRLFLDDITVNEFAVVSSTLDCEIIFVLILTNNHWIEIYSAKSLKREPLFSLDLRSPSWVHSTPSGSFYVLTNKGSIYCIAQQVTSDTEIIFNQTANTQLNIQCSMMRSSVLTLSGLECLIVLADNGQSMAIWTLERIVYIDIDVSPYVSSAQLKSVLSEQRENVLLLYFNNQTLISVEVNLDISNHKGHVQLSPFGEIDKFCLKKHSLAVYNKGKTQLNLHNLCTHTSYDPIQLDNQCQELCLNESGTYVFALVKPRVLFMYRIEDRRQLAKLFVYDFVSFMIADNDFLVLAMNDRRLLTLMIADPDDPTLQARIAALPSRNLQRSTGSAAAKLVEHMEKCANFSSDDDEKSDFEGDDTAASYHPTNKGDTKASIKSNNRPVSCFRFVTRLNGRHALSKMSSDNEMSSKVMATWLNQSETIDIGSMVDDSDSEIHDDDNDVESPNRTDQNEEQQHVDIDLNSIHQKTLEYDQQQIKGIQFTNAGDGNLKVVNNYVITSSTCTLV</sequence>
<dbReference type="InterPro" id="IPR011044">
    <property type="entry name" value="Quino_amine_DH_bsu"/>
</dbReference>
<dbReference type="Pfam" id="PF13271">
    <property type="entry name" value="DUF4062"/>
    <property type="match status" value="1"/>
</dbReference>
<feature type="domain" description="DUF4062" evidence="2">
    <location>
        <begin position="26"/>
        <end position="115"/>
    </location>
</feature>
<dbReference type="EMBL" id="CAJOBP010000144">
    <property type="protein sequence ID" value="CAF4130451.1"/>
    <property type="molecule type" value="Genomic_DNA"/>
</dbReference>
<evidence type="ECO:0000313" key="4">
    <source>
        <dbReference type="EMBL" id="CAF4296718.1"/>
    </source>
</evidence>
<dbReference type="PANTHER" id="PTHR19871">
    <property type="entry name" value="BETA TRANSDUCIN-RELATED PROTEIN"/>
    <property type="match status" value="1"/>
</dbReference>
<evidence type="ECO:0000313" key="5">
    <source>
        <dbReference type="Proteomes" id="UP000663873"/>
    </source>
</evidence>
<dbReference type="Proteomes" id="UP000663851">
    <property type="component" value="Unassembled WGS sequence"/>
</dbReference>
<keyword evidence="5" id="KW-1185">Reference proteome</keyword>
<gene>
    <name evidence="4" type="ORF">HFQ381_LOCUS13275</name>
    <name evidence="3" type="ORF">UJA718_LOCUS2194</name>
</gene>
<evidence type="ECO:0000256" key="1">
    <source>
        <dbReference type="SAM" id="MobiDB-lite"/>
    </source>
</evidence>
<evidence type="ECO:0000259" key="2">
    <source>
        <dbReference type="Pfam" id="PF13271"/>
    </source>
</evidence>